<feature type="domain" description="YqaJ viral recombinase" evidence="1">
    <location>
        <begin position="173"/>
        <end position="330"/>
    </location>
</feature>
<dbReference type="GO" id="GO:0006281">
    <property type="term" value="P:DNA repair"/>
    <property type="evidence" value="ECO:0007669"/>
    <property type="project" value="UniProtKB-ARBA"/>
</dbReference>
<dbReference type="EMBL" id="LSMT01001440">
    <property type="protein sequence ID" value="PFX12320.1"/>
    <property type="molecule type" value="Genomic_DNA"/>
</dbReference>
<dbReference type="OrthoDB" id="5984047at2759"/>
<keyword evidence="3" id="KW-1185">Reference proteome</keyword>
<evidence type="ECO:0000313" key="2">
    <source>
        <dbReference type="EMBL" id="PFX12320.1"/>
    </source>
</evidence>
<dbReference type="PANTHER" id="PTHR47526">
    <property type="entry name" value="ATP-DEPENDENT DNA HELICASE"/>
    <property type="match status" value="1"/>
</dbReference>
<dbReference type="CDD" id="cd22343">
    <property type="entry name" value="PDDEXK_lambda_exonuclease-like"/>
    <property type="match status" value="1"/>
</dbReference>
<name>A0A2B4R763_STYPI</name>
<proteinExistence type="predicted"/>
<dbReference type="Pfam" id="PF09588">
    <property type="entry name" value="YqaJ"/>
    <property type="match status" value="1"/>
</dbReference>
<accession>A0A2B4R763</accession>
<organism evidence="2 3">
    <name type="scientific">Stylophora pistillata</name>
    <name type="common">Smooth cauliflower coral</name>
    <dbReference type="NCBI Taxonomy" id="50429"/>
    <lineage>
        <taxon>Eukaryota</taxon>
        <taxon>Metazoa</taxon>
        <taxon>Cnidaria</taxon>
        <taxon>Anthozoa</taxon>
        <taxon>Hexacorallia</taxon>
        <taxon>Scleractinia</taxon>
        <taxon>Astrocoeniina</taxon>
        <taxon>Pocilloporidae</taxon>
        <taxon>Stylophora</taxon>
    </lineage>
</organism>
<dbReference type="SUPFAM" id="SSF52980">
    <property type="entry name" value="Restriction endonuclease-like"/>
    <property type="match status" value="1"/>
</dbReference>
<dbReference type="InterPro" id="IPR011335">
    <property type="entry name" value="Restrct_endonuc-II-like"/>
</dbReference>
<dbReference type="Proteomes" id="UP000225706">
    <property type="component" value="Unassembled WGS sequence"/>
</dbReference>
<dbReference type="STRING" id="50429.A0A2B4R763"/>
<reference evidence="3" key="1">
    <citation type="journal article" date="2017" name="bioRxiv">
        <title>Comparative analysis of the genomes of Stylophora pistillata and Acropora digitifera provides evidence for extensive differences between species of corals.</title>
        <authorList>
            <person name="Voolstra C.R."/>
            <person name="Li Y."/>
            <person name="Liew Y.J."/>
            <person name="Baumgarten S."/>
            <person name="Zoccola D."/>
            <person name="Flot J.-F."/>
            <person name="Tambutte S."/>
            <person name="Allemand D."/>
            <person name="Aranda M."/>
        </authorList>
    </citation>
    <scope>NUCLEOTIDE SEQUENCE [LARGE SCALE GENOMIC DNA]</scope>
</reference>
<dbReference type="PANTHER" id="PTHR47526:SF4">
    <property type="entry name" value="SWIM-TYPE DOMAIN-CONTAINING PROTEIN"/>
    <property type="match status" value="1"/>
</dbReference>
<dbReference type="InterPro" id="IPR019080">
    <property type="entry name" value="YqaJ_viral_recombinase"/>
</dbReference>
<evidence type="ECO:0000313" key="3">
    <source>
        <dbReference type="Proteomes" id="UP000225706"/>
    </source>
</evidence>
<evidence type="ECO:0000259" key="1">
    <source>
        <dbReference type="Pfam" id="PF09588"/>
    </source>
</evidence>
<gene>
    <name evidence="2" type="ORF">AWC38_SpisGene23745</name>
</gene>
<dbReference type="Gene3D" id="3.90.320.10">
    <property type="match status" value="1"/>
</dbReference>
<comment type="caution">
    <text evidence="2">The sequence shown here is derived from an EMBL/GenBank/DDBJ whole genome shotgun (WGS) entry which is preliminary data.</text>
</comment>
<protein>
    <recommendedName>
        <fullName evidence="1">YqaJ viral recombinase domain-containing protein</fullName>
    </recommendedName>
</protein>
<sequence length="430" mass="49732">MAARGTTKRGFLPGYFEGLQLKDAKEMYLEKLKDIDGEDPYKIPRNEWIYDVDSWPNVTCIHVGMYLLFKKSPYTEDQLMNYKSLDCYQNFANGWVREILSKKFGENRLLIAKSLTPDLPDVLSNLYDESLANADYPTLLEKANEIVEEIQVTKKQQALVEERTRDQADSRLWFRMRTGRIRASKFKNACRTDPSCPSHSLIMSICHPEMARFNTEATKWGCQHEKVAKETYASFQKVKHKNFGMSYSGLFVSRNHPYLGASPDGLVCCDCCGAGVCVIKCPFCHKNDHISTSAQDKNFCFEVTTTGAHRLKRNHQYYYQVQLQLMCTDLKYIDFVVWTKNGLFIERIFADKSFREEKVPKAKEFFLCEQIYVRLLADGTRDQSHLRQMGLLQWKGGMLMNFFIVGVRNMGKWLDVMMEGAAIGCFTWNV</sequence>
<dbReference type="InterPro" id="IPR011604">
    <property type="entry name" value="PDDEXK-like_dom_sf"/>
</dbReference>
<dbReference type="AlphaFoldDB" id="A0A2B4R763"/>